<dbReference type="PANTHER" id="PTHR38599">
    <property type="entry name" value="CUPIN DOMAIN PROTEIN (AFU_ORTHOLOGUE AFUA_3G13620)"/>
    <property type="match status" value="1"/>
</dbReference>
<dbReference type="SUPFAM" id="SSF51182">
    <property type="entry name" value="RmlC-like cupins"/>
    <property type="match status" value="1"/>
</dbReference>
<dbReference type="Pfam" id="PF07883">
    <property type="entry name" value="Cupin_2"/>
    <property type="match status" value="1"/>
</dbReference>
<gene>
    <name evidence="2" type="ORF">pTT60_00031</name>
</gene>
<dbReference type="AlphaFoldDB" id="A0A515HKD8"/>
<sequence length="137" mass="14915">MNKLLTLFAVLMAPTVVGSQSLAGANGVRSGITAAARHVFDDATMPGKEFRVLHTTYAPGGQNPKHYHPSHVVFYVLEGSGVWQEEGKDPVTLKPGESLHVRPGMVHAHRNASTTEQLVFLEFVIVDKGQRSTVPMR</sequence>
<name>A0A515HKD8_9ZZZZ</name>
<accession>A0A515HKD8</accession>
<feature type="domain" description="Cupin type-2" evidence="1">
    <location>
        <begin position="54"/>
        <end position="122"/>
    </location>
</feature>
<dbReference type="EMBL" id="MH392246">
    <property type="protein sequence ID" value="QDL89896.1"/>
    <property type="molecule type" value="Genomic_DNA"/>
</dbReference>
<keyword evidence="2" id="KW-0614">Plasmid</keyword>
<dbReference type="GO" id="GO:0016853">
    <property type="term" value="F:isomerase activity"/>
    <property type="evidence" value="ECO:0007669"/>
    <property type="project" value="UniProtKB-KW"/>
</dbReference>
<dbReference type="InterPro" id="IPR014710">
    <property type="entry name" value="RmlC-like_jellyroll"/>
</dbReference>
<dbReference type="InterPro" id="IPR011051">
    <property type="entry name" value="RmlC_Cupin_sf"/>
</dbReference>
<dbReference type="PANTHER" id="PTHR38599:SF1">
    <property type="entry name" value="CUPIN DOMAIN PROTEIN (AFU_ORTHOLOGUE AFUA_3G13620)"/>
    <property type="match status" value="1"/>
</dbReference>
<dbReference type="Gene3D" id="2.60.120.10">
    <property type="entry name" value="Jelly Rolls"/>
    <property type="match status" value="1"/>
</dbReference>
<reference evidence="2" key="1">
    <citation type="submission" date="2018-05" db="EMBL/GenBank/DDBJ databases">
        <title>Plant species dependent abundance and diversity of IncP-1 plasmids in the rhizosphere - sequence analysis provides new insights into the role as efficient and dynamic means for rapid bacterial adaptation.</title>
        <authorList>
            <person name="Nour E."/>
            <person name="Shintani M."/>
            <person name="Elsayed T."/>
            <person name="Blau K."/>
            <person name="Jechalke S."/>
            <person name="Sproeer C."/>
            <person name="Bunk B."/>
            <person name="Overmann J."/>
            <person name="Smalla K."/>
        </authorList>
    </citation>
    <scope>NUCLEOTIDE SEQUENCE</scope>
    <source>
        <plasmid evidence="2">pTT60</plasmid>
    </source>
</reference>
<geneLocation type="plasmid" evidence="2">
    <name>pTT60</name>
</geneLocation>
<dbReference type="InterPro" id="IPR013096">
    <property type="entry name" value="Cupin_2"/>
</dbReference>
<evidence type="ECO:0000259" key="1">
    <source>
        <dbReference type="Pfam" id="PF07883"/>
    </source>
</evidence>
<keyword evidence="2" id="KW-0413">Isomerase</keyword>
<organism evidence="2">
    <name type="scientific">Sym plasmid</name>
    <dbReference type="NCBI Taxonomy" id="28430"/>
    <lineage>
        <taxon>other sequences</taxon>
        <taxon>plasmids</taxon>
    </lineage>
</organism>
<proteinExistence type="predicted"/>
<protein>
    <submittedName>
        <fullName evidence="2">Thermophilic glucose-6-phosphate isomerase</fullName>
    </submittedName>
</protein>
<evidence type="ECO:0000313" key="2">
    <source>
        <dbReference type="EMBL" id="QDL89896.1"/>
    </source>
</evidence>